<feature type="compositionally biased region" description="Acidic residues" evidence="2">
    <location>
        <begin position="530"/>
        <end position="548"/>
    </location>
</feature>
<accession>D8U6B7</accession>
<dbReference type="eggNOG" id="KOG2983">
    <property type="taxonomic scope" value="Eukaryota"/>
</dbReference>
<dbReference type="Pfam" id="PF07065">
    <property type="entry name" value="D123"/>
    <property type="match status" value="3"/>
</dbReference>
<dbReference type="GO" id="GO:0005737">
    <property type="term" value="C:cytoplasm"/>
    <property type="evidence" value="ECO:0007669"/>
    <property type="project" value="TreeGrafter"/>
</dbReference>
<dbReference type="PANTHER" id="PTHR15323:SF6">
    <property type="entry name" value="CELL DIVISION CYCLE PROTEIN 123 HOMOLOG"/>
    <property type="match status" value="1"/>
</dbReference>
<evidence type="ECO:0000256" key="2">
    <source>
        <dbReference type="SAM" id="MobiDB-lite"/>
    </source>
</evidence>
<feature type="region of interest" description="Disordered" evidence="2">
    <location>
        <begin position="100"/>
        <end position="160"/>
    </location>
</feature>
<dbReference type="InterPro" id="IPR009772">
    <property type="entry name" value="CDC123"/>
</dbReference>
<evidence type="ECO:0008006" key="5">
    <source>
        <dbReference type="Google" id="ProtNLM"/>
    </source>
</evidence>
<dbReference type="STRING" id="3068.D8U6B7"/>
<feature type="region of interest" description="Disordered" evidence="2">
    <location>
        <begin position="517"/>
        <end position="583"/>
    </location>
</feature>
<proteinExistence type="inferred from homology"/>
<dbReference type="EMBL" id="GL378362">
    <property type="protein sequence ID" value="EFJ44619.1"/>
    <property type="molecule type" value="Genomic_DNA"/>
</dbReference>
<dbReference type="KEGG" id="vcn:VOLCADRAFT_106279"/>
<reference evidence="3 4" key="1">
    <citation type="journal article" date="2010" name="Science">
        <title>Genomic analysis of organismal complexity in the multicellular green alga Volvox carteri.</title>
        <authorList>
            <person name="Prochnik S.E."/>
            <person name="Umen J."/>
            <person name="Nedelcu A.M."/>
            <person name="Hallmann A."/>
            <person name="Miller S.M."/>
            <person name="Nishii I."/>
            <person name="Ferris P."/>
            <person name="Kuo A."/>
            <person name="Mitros T."/>
            <person name="Fritz-Laylin L.K."/>
            <person name="Hellsten U."/>
            <person name="Chapman J."/>
            <person name="Simakov O."/>
            <person name="Rensing S.A."/>
            <person name="Terry A."/>
            <person name="Pangilinan J."/>
            <person name="Kapitonov V."/>
            <person name="Jurka J."/>
            <person name="Salamov A."/>
            <person name="Shapiro H."/>
            <person name="Schmutz J."/>
            <person name="Grimwood J."/>
            <person name="Lindquist E."/>
            <person name="Lucas S."/>
            <person name="Grigoriev I.V."/>
            <person name="Schmitt R."/>
            <person name="Kirk D."/>
            <person name="Rokhsar D.S."/>
        </authorList>
    </citation>
    <scope>NUCLEOTIDE SEQUENCE [LARGE SCALE GENOMIC DNA]</scope>
    <source>
        <strain evidence="4">f. Nagariensis / Eve</strain>
    </source>
</reference>
<feature type="compositionally biased region" description="Pro residues" evidence="2">
    <location>
        <begin position="266"/>
        <end position="276"/>
    </location>
</feature>
<comment type="similarity">
    <text evidence="1">Belongs to the CDC123 family.</text>
</comment>
<name>D8U6B7_VOLCA</name>
<feature type="compositionally biased region" description="Low complexity" evidence="2">
    <location>
        <begin position="517"/>
        <end position="529"/>
    </location>
</feature>
<dbReference type="AlphaFoldDB" id="D8U6B7"/>
<feature type="region of interest" description="Disordered" evidence="2">
    <location>
        <begin position="217"/>
        <end position="309"/>
    </location>
</feature>
<evidence type="ECO:0000313" key="4">
    <source>
        <dbReference type="Proteomes" id="UP000001058"/>
    </source>
</evidence>
<dbReference type="InParanoid" id="D8U6B7"/>
<sequence length="679" mass="69931">MPSIASYDSSDSHPLIATQLPSWYPLHSEHALKTIIVPLPLGFLEYLQEDGVFLPDDSAAVPQLTELDATLLTDGDYRRDDWDHRPGNAAATIATAGIAAAPAPQPSPSGPLHSGRDGLMSGSPRSSDLQGPGGSGSGSGMREDSGGTADGSDSEAASRSVDWSVRFPDLRTSLDSAISSLGGRVVPKLNWSCPTDALWVSPGGTLECRNADQPVRTRLGVTKREAGTAPGSPPGMLTETAVDGAVSSRDAGCGGGGAPSSDAAPAPAPAPAPGPEPGSWRLSREQAPGPGPACHRGQPAGGDVRAAVSSPSSSSSAAFLGLHPVLVLKKWYPLRQEREFRCFVRGGALAAASQRDISQVYPALTREVVGEVRRRLWGFWVERMRGSLPLQDYAFDVYVPSDSSSAVRLVDVNPLTDTTSPLLYDWEELGFGEGTIPSGEALARQLLQPPPPRQRAVDGREGGGSAAASSLLAASASASATALDESWMADAAALVALPLPSSWEELQVRVMEGDATGGAAVRPAVATAAGEEEDDEEDEEDEDEEKGPEEDRAAAGLPAGFVQLRPGSGHTAQRRGSGAFGRGGVGVGVGGGLGRQRTAAADNNLFVPDGLRGHDELRDVAAELAELFGGPGGGAGVSGFAASELSVGDEAVRVEAQAAEMRCILGGSIGAGELGDEER</sequence>
<keyword evidence="4" id="KW-1185">Reference proteome</keyword>
<dbReference type="GeneID" id="9624179"/>
<dbReference type="PANTHER" id="PTHR15323">
    <property type="entry name" value="D123 PROTEIN"/>
    <property type="match status" value="1"/>
</dbReference>
<evidence type="ECO:0000313" key="3">
    <source>
        <dbReference type="EMBL" id="EFJ44619.1"/>
    </source>
</evidence>
<organism evidence="4">
    <name type="scientific">Volvox carteri f. nagariensis</name>
    <dbReference type="NCBI Taxonomy" id="3068"/>
    <lineage>
        <taxon>Eukaryota</taxon>
        <taxon>Viridiplantae</taxon>
        <taxon>Chlorophyta</taxon>
        <taxon>core chlorophytes</taxon>
        <taxon>Chlorophyceae</taxon>
        <taxon>CS clade</taxon>
        <taxon>Chlamydomonadales</taxon>
        <taxon>Volvocaceae</taxon>
        <taxon>Volvox</taxon>
    </lineage>
</organism>
<protein>
    <recommendedName>
        <fullName evidence="5">Cell division cycle protein 123</fullName>
    </recommendedName>
</protein>
<evidence type="ECO:0000256" key="1">
    <source>
        <dbReference type="ARBA" id="ARBA00011047"/>
    </source>
</evidence>
<gene>
    <name evidence="3" type="ORF">VOLCADRAFT_106279</name>
</gene>
<dbReference type="OrthoDB" id="360540at2759"/>
<dbReference type="Proteomes" id="UP000001058">
    <property type="component" value="Unassembled WGS sequence"/>
</dbReference>
<dbReference type="RefSeq" id="XP_002954195.1">
    <property type="nucleotide sequence ID" value="XM_002954149.1"/>
</dbReference>